<keyword evidence="1" id="KW-1133">Transmembrane helix</keyword>
<sequence>MDDRRLETIMGNLLRVGVLLAAGLVTIGALVYLAQHYAGHISFHNFIEESADLRTVGGIFKLATQFNSLGLIQFGLLLLIATPVARVVFAVIGFALERDRLYVAVSAIVLVILVISLLHAT</sequence>
<dbReference type="AlphaFoldDB" id="A0A9J7BH82"/>
<dbReference type="RefSeq" id="WP_260790651.1">
    <property type="nucleotide sequence ID" value="NZ_CP093313.1"/>
</dbReference>
<organism evidence="2 3">
    <name type="scientific">Occallatibacter riparius</name>
    <dbReference type="NCBI Taxonomy" id="1002689"/>
    <lineage>
        <taxon>Bacteria</taxon>
        <taxon>Pseudomonadati</taxon>
        <taxon>Acidobacteriota</taxon>
        <taxon>Terriglobia</taxon>
        <taxon>Terriglobales</taxon>
        <taxon>Acidobacteriaceae</taxon>
        <taxon>Occallatibacter</taxon>
    </lineage>
</organism>
<keyword evidence="1" id="KW-0812">Transmembrane</keyword>
<dbReference type="KEGG" id="orp:MOP44_14335"/>
<reference evidence="2" key="1">
    <citation type="submission" date="2021-04" db="EMBL/GenBank/DDBJ databases">
        <title>Phylogenetic analysis of Acidobacteriaceae.</title>
        <authorList>
            <person name="Qiu L."/>
            <person name="Zhang Q."/>
        </authorList>
    </citation>
    <scope>NUCLEOTIDE SEQUENCE</scope>
    <source>
        <strain evidence="2">DSM 25168</strain>
    </source>
</reference>
<proteinExistence type="predicted"/>
<dbReference type="Pfam" id="PF07843">
    <property type="entry name" value="DUF1634"/>
    <property type="match status" value="1"/>
</dbReference>
<evidence type="ECO:0000313" key="2">
    <source>
        <dbReference type="EMBL" id="UWZ81763.1"/>
    </source>
</evidence>
<keyword evidence="3" id="KW-1185">Reference proteome</keyword>
<dbReference type="InterPro" id="IPR012861">
    <property type="entry name" value="DUF1634"/>
</dbReference>
<evidence type="ECO:0000256" key="1">
    <source>
        <dbReference type="SAM" id="Phobius"/>
    </source>
</evidence>
<protein>
    <submittedName>
        <fullName evidence="2">DUF1634 domain-containing protein</fullName>
    </submittedName>
</protein>
<feature type="transmembrane region" description="Helical" evidence="1">
    <location>
        <begin position="71"/>
        <end position="94"/>
    </location>
</feature>
<dbReference type="Proteomes" id="UP001059380">
    <property type="component" value="Chromosome"/>
</dbReference>
<evidence type="ECO:0000313" key="3">
    <source>
        <dbReference type="Proteomes" id="UP001059380"/>
    </source>
</evidence>
<keyword evidence="1" id="KW-0472">Membrane</keyword>
<feature type="transmembrane region" description="Helical" evidence="1">
    <location>
        <begin position="12"/>
        <end position="34"/>
    </location>
</feature>
<name>A0A9J7BH82_9BACT</name>
<accession>A0A9J7BH82</accession>
<feature type="transmembrane region" description="Helical" evidence="1">
    <location>
        <begin position="101"/>
        <end position="120"/>
    </location>
</feature>
<gene>
    <name evidence="2" type="ORF">MOP44_14335</name>
</gene>
<dbReference type="EMBL" id="CP093313">
    <property type="protein sequence ID" value="UWZ81763.1"/>
    <property type="molecule type" value="Genomic_DNA"/>
</dbReference>